<evidence type="ECO:0000256" key="1">
    <source>
        <dbReference type="SAM" id="Phobius"/>
    </source>
</evidence>
<keyword evidence="1" id="KW-0472">Membrane</keyword>
<evidence type="ECO:0000313" key="3">
    <source>
        <dbReference type="Proteomes" id="UP000254575"/>
    </source>
</evidence>
<organism evidence="2 3">
    <name type="scientific">Suttonella indologenes</name>
    <dbReference type="NCBI Taxonomy" id="13276"/>
    <lineage>
        <taxon>Bacteria</taxon>
        <taxon>Pseudomonadati</taxon>
        <taxon>Pseudomonadota</taxon>
        <taxon>Gammaproteobacteria</taxon>
        <taxon>Cardiobacteriales</taxon>
        <taxon>Cardiobacteriaceae</taxon>
        <taxon>Suttonella</taxon>
    </lineage>
</organism>
<sequence>MNLKPKKQEQGIVLLSCLIFLLLLLSMLRFTLTSASMEEMKAGADYDQMRASEAAAIAMRDAEYDIKRMSNPSNGKSVSLEDANEKDAGKQMALAIAYWSDPAKFANRAGVYDGDARQVCPDKPSYACLLDWGDTDGKPDCSKLVCFGDQSNSTTLSNEQGAYIIERFKGDGATLGLSDAHDKDVIVLRVTAVGYSIANGNAARSKTVLQNTYLLTGK</sequence>
<dbReference type="EMBL" id="UHIA01000003">
    <property type="protein sequence ID" value="SUO91949.1"/>
    <property type="molecule type" value="Genomic_DNA"/>
</dbReference>
<keyword evidence="3" id="KW-1185">Reference proteome</keyword>
<keyword evidence="1" id="KW-0812">Transmembrane</keyword>
<proteinExistence type="predicted"/>
<feature type="transmembrane region" description="Helical" evidence="1">
    <location>
        <begin position="12"/>
        <end position="32"/>
    </location>
</feature>
<keyword evidence="1" id="KW-1133">Transmembrane helix</keyword>
<dbReference type="Proteomes" id="UP000254575">
    <property type="component" value="Unassembled WGS sequence"/>
</dbReference>
<evidence type="ECO:0000313" key="2">
    <source>
        <dbReference type="EMBL" id="SUO91949.1"/>
    </source>
</evidence>
<dbReference type="OrthoDB" id="7065815at2"/>
<reference evidence="2 3" key="1">
    <citation type="submission" date="2018-06" db="EMBL/GenBank/DDBJ databases">
        <authorList>
            <consortium name="Pathogen Informatics"/>
            <person name="Doyle S."/>
        </authorList>
    </citation>
    <scope>NUCLEOTIDE SEQUENCE [LARGE SCALE GENOMIC DNA]</scope>
    <source>
        <strain evidence="2 3">NCTC10717</strain>
    </source>
</reference>
<protein>
    <submittedName>
        <fullName evidence="2">Tfp pilus assembly protein PilX</fullName>
    </submittedName>
</protein>
<dbReference type="RefSeq" id="WP_115217629.1">
    <property type="nucleotide sequence ID" value="NZ_UHIA01000003.1"/>
</dbReference>
<accession>A0A380MIH1</accession>
<gene>
    <name evidence="2" type="ORF">NCTC10717_00319</name>
</gene>
<dbReference type="AlphaFoldDB" id="A0A380MIH1"/>
<name>A0A380MIH1_9GAMM</name>